<evidence type="ECO:0000259" key="4">
    <source>
        <dbReference type="PROSITE" id="PS50106"/>
    </source>
</evidence>
<dbReference type="Proteomes" id="UP001231518">
    <property type="component" value="Chromosome 14"/>
</dbReference>
<dbReference type="GO" id="GO:0071944">
    <property type="term" value="C:cell periphery"/>
    <property type="evidence" value="ECO:0007669"/>
    <property type="project" value="UniProtKB-ARBA"/>
</dbReference>
<dbReference type="InterPro" id="IPR019748">
    <property type="entry name" value="FERM_central"/>
</dbReference>
<feature type="domain" description="WW" evidence="2">
    <location>
        <begin position="146"/>
        <end position="179"/>
    </location>
</feature>
<feature type="compositionally biased region" description="Polar residues" evidence="1">
    <location>
        <begin position="1176"/>
        <end position="1185"/>
    </location>
</feature>
<dbReference type="InterPro" id="IPR029071">
    <property type="entry name" value="Ubiquitin-like_domsf"/>
</dbReference>
<dbReference type="PROSITE" id="PS50106">
    <property type="entry name" value="PDZ"/>
    <property type="match status" value="1"/>
</dbReference>
<dbReference type="GO" id="GO:0030182">
    <property type="term" value="P:neuron differentiation"/>
    <property type="evidence" value="ECO:0007669"/>
    <property type="project" value="UniProtKB-ARBA"/>
</dbReference>
<dbReference type="Pfam" id="PF21989">
    <property type="entry name" value="RA_2"/>
    <property type="match status" value="1"/>
</dbReference>
<dbReference type="GO" id="GO:0009887">
    <property type="term" value="P:animal organ morphogenesis"/>
    <property type="evidence" value="ECO:0007669"/>
    <property type="project" value="UniProtKB-ARBA"/>
</dbReference>
<dbReference type="Gene3D" id="3.10.20.90">
    <property type="entry name" value="Phosphatidylinositol 3-kinase Catalytic Subunit, Chain A, domain 1"/>
    <property type="match status" value="1"/>
</dbReference>
<dbReference type="SUPFAM" id="SSF50156">
    <property type="entry name" value="PDZ domain-like"/>
    <property type="match status" value="1"/>
</dbReference>
<organism evidence="6 7">
    <name type="scientific">Mythimna separata</name>
    <name type="common">Oriental armyworm</name>
    <name type="synonym">Pseudaletia separata</name>
    <dbReference type="NCBI Taxonomy" id="271217"/>
    <lineage>
        <taxon>Eukaryota</taxon>
        <taxon>Metazoa</taxon>
        <taxon>Ecdysozoa</taxon>
        <taxon>Arthropoda</taxon>
        <taxon>Hexapoda</taxon>
        <taxon>Insecta</taxon>
        <taxon>Pterygota</taxon>
        <taxon>Neoptera</taxon>
        <taxon>Endopterygota</taxon>
        <taxon>Lepidoptera</taxon>
        <taxon>Glossata</taxon>
        <taxon>Ditrysia</taxon>
        <taxon>Noctuoidea</taxon>
        <taxon>Noctuidae</taxon>
        <taxon>Noctuinae</taxon>
        <taxon>Hadenini</taxon>
        <taxon>Mythimna</taxon>
    </lineage>
</organism>
<dbReference type="SUPFAM" id="SSF54236">
    <property type="entry name" value="Ubiquitin-like"/>
    <property type="match status" value="1"/>
</dbReference>
<evidence type="ECO:0000259" key="2">
    <source>
        <dbReference type="PROSITE" id="PS50020"/>
    </source>
</evidence>
<dbReference type="Pfam" id="PF00397">
    <property type="entry name" value="WW"/>
    <property type="match status" value="2"/>
</dbReference>
<dbReference type="InterPro" id="IPR001478">
    <property type="entry name" value="PDZ"/>
</dbReference>
<dbReference type="Gene3D" id="2.20.70.10">
    <property type="match status" value="2"/>
</dbReference>
<dbReference type="Gene3D" id="1.20.80.10">
    <property type="match status" value="1"/>
</dbReference>
<dbReference type="InterPro" id="IPR035963">
    <property type="entry name" value="FERM_2"/>
</dbReference>
<dbReference type="InterPro" id="IPR000299">
    <property type="entry name" value="FERM_domain"/>
</dbReference>
<comment type="caution">
    <text evidence="6">The sequence shown here is derived from an EMBL/GenBank/DDBJ whole genome shotgun (WGS) entry which is preliminary data.</text>
</comment>
<feature type="domain" description="Ras-associating" evidence="5">
    <location>
        <begin position="326"/>
        <end position="415"/>
    </location>
</feature>
<dbReference type="SUPFAM" id="SSF47031">
    <property type="entry name" value="Second domain of FERM"/>
    <property type="match status" value="1"/>
</dbReference>
<dbReference type="PROSITE" id="PS50057">
    <property type="entry name" value="FERM_3"/>
    <property type="match status" value="1"/>
</dbReference>
<feature type="region of interest" description="Disordered" evidence="1">
    <location>
        <begin position="1412"/>
        <end position="1446"/>
    </location>
</feature>
<evidence type="ECO:0000259" key="5">
    <source>
        <dbReference type="PROSITE" id="PS50200"/>
    </source>
</evidence>
<feature type="region of interest" description="Disordered" evidence="1">
    <location>
        <begin position="124"/>
        <end position="148"/>
    </location>
</feature>
<dbReference type="InterPro" id="IPR036034">
    <property type="entry name" value="PDZ_sf"/>
</dbReference>
<dbReference type="PROSITE" id="PS50200">
    <property type="entry name" value="RA"/>
    <property type="match status" value="1"/>
</dbReference>
<dbReference type="InterPro" id="IPR014352">
    <property type="entry name" value="FERM/acyl-CoA-bd_prot_sf"/>
</dbReference>
<dbReference type="InterPro" id="IPR001202">
    <property type="entry name" value="WW_dom"/>
</dbReference>
<sequence length="1950" mass="214349">MLLQQASSSPGPSGTASPKLAPSPRPNPSPSFNSRATGSPSLSDGASSSNSPKLGGNSPKLGASPKYGSPRLGTGSPKLGRAALEDEAALERLQAELKEGWTVHTGRDGRLYYCNHITRTASWLPPAESWPTGKEGSGSGSEQDEEELPYGWEQALDCHGKPYYVNHVNKTTTYVAPEGCSCESPPAPRDVVLERDPELGFGFVAGSERPVLVRFVTDNSPSVGKLEPGDQILCVNGEDVSLAAREHVITAVRACSERVTLRVCQPARSGNPARRSALLSAAKRARLRARPPRVRFADSVQLNGAPMYPPSAFSLGDLCLPPMANVLKVFLENGQTKSFKYDTTTTVADVVTSLKDKLCITAEEHFSLVVEHVKSLRRNKLTLLDPKESLARIAARPGSYKMRCLFRIVFMPTSAAELAQRDLAALDYLYMQCCNDVAQERFAPELQPDVALRLAALHMHQHALANNMSPAKLTVKAVEREFGLERFVPSGLLESMKRKELRRLIAHFLKMNSQMTGSQRQLTQLQSKELRRLIAHFLKMNSQMTGSQRQLTQLQAKLHYLDIVAGLPSYGAKCFSSSRPERVLLVSPRFGLSQIVGRTNSVVSYIITLGHRGSYGAKCFSSSRPERVLLVSPRFGLSQIVGRTNSVVSYIITLGHRGSYGAKCFSSSRPERVLLVSPRFGLSQIVGRTNSVVSYIITLGHRGSYGAKCFSSSRPERVLLVSPRFGLSQIVGRTNSVVSYIITLGHRGSYGAKCFSSSRPERVLLVSPRFGLSQIVGRTNSVVSYIITLGHRGSYGAKCFSSSRPERVLLVSPRFGLSQIVGRTNSVPQPIASLEEVEGIRVKRDWSSGGADVAIFLQRDRVLALLMDEKDAAEMPLIIAGYYRLVTGQDLNVEQEREPMTEDIAPPYLSQHNVVPAKWSYLHYDDPNTLSKKHYAIFSMPPPYHSTPDQNKSLDTNMNTNINNRNHSNNSSPLIGYDSKSGLLGHDVHFEKCKRNDDFRLFDPNDACYLDDGMGFDLQSVLSMELLENASNNPRLVEAKNEEVLRRVAEMQKLVENSEQYLTENCDYDAYHENLRDELVGKETCVDNVESDTESNTSRMTDDAPGILRHSDSLLLLTETINQGLNGLSVPESGKDNNSLTTRQSQGLSAILNNCGLTDALIALNNDICHSESDNDSLYTPTSSPIRKHQNKTSTTKGVRTSFGLVSPDAPVDNKEPNLKEYLKQLREKSSKEETRAAEYPYLFQEGVVDNDAELIDLTLIPPPQTPDELDCATQVPQILPVVPPSFADEKVSSQENLSNAPKTNALEEFIANVTIQPPTVKVTPAIELTPEEIMSYIIPPPPASNSSTLDREQVSYANHSQILKAKNEQASAEAKTANGDVVKGTLSVSEIRNMFAAKSLSDARNSLLLKDKNKVANQTKSDSPKGKRKSVSGDKQANGTAHVIEYPTVERKGMFSCCSKDKNKSEENSDENEPVETKIQNSDSIPDVCEIRPPPRRKNSDCRKAPERPPKTPPVPAPRPRSNSFTCLNNELTAVEISNNHFSTLNNRKLNYKVVCDINEQHTQTAPQLPPRLENKALSPPPPILLPPKKPPLPPVPSIEVLRLKNSQKQSPIRNPEQRLASIGSPHFQRNLNTYRNLEIENRLTDEETQNIRSSPNYSSMTLQTRHVRSNSETKNTILKNNTALSLCSPQMNRRFSNRPDLLNGAPGERVFSPPLSERQSFRRDSASPTPKVQNHVRFKDDVVDDIPTPPSPPTVKFPEFQSGNNGHVSIESLLCKTEVAVDGLLQRLHQAAQKCSHQHAHGGGEDIDEAKFQRARSELTACAVTLVTASRALVGALGGAQGGAAATALADCLTPLRRLSDLAQALGRHTSAPLQTRNLVLRVHDVTAAFKELAGAEMAQIIHEYNSKKTQGPGQENNSTLEGQLALRAECLANVLATLLRSLRVFSP</sequence>
<dbReference type="InterPro" id="IPR036020">
    <property type="entry name" value="WW_dom_sf"/>
</dbReference>
<reference evidence="6" key="1">
    <citation type="submission" date="2023-03" db="EMBL/GenBank/DDBJ databases">
        <title>Chromosome-level genomes of two armyworms, Mythimna separata and Mythimna loreyi, provide insights into the biosynthesis and reception of sex pheromones.</title>
        <authorList>
            <person name="Zhao H."/>
        </authorList>
    </citation>
    <scope>NUCLEOTIDE SEQUENCE</scope>
    <source>
        <strain evidence="6">BeijingLab</strain>
        <tissue evidence="6">Pupa</tissue>
    </source>
</reference>
<feature type="region of interest" description="Disordered" evidence="1">
    <location>
        <begin position="1648"/>
        <end position="1678"/>
    </location>
</feature>
<dbReference type="PROSITE" id="PS50020">
    <property type="entry name" value="WW_DOMAIN_2"/>
    <property type="match status" value="2"/>
</dbReference>
<feature type="region of interest" description="Disordered" evidence="1">
    <location>
        <begin position="1461"/>
        <end position="1525"/>
    </location>
</feature>
<feature type="domain" description="WW" evidence="2">
    <location>
        <begin position="95"/>
        <end position="128"/>
    </location>
</feature>
<dbReference type="GO" id="GO:0007165">
    <property type="term" value="P:signal transduction"/>
    <property type="evidence" value="ECO:0007669"/>
    <property type="project" value="InterPro"/>
</dbReference>
<dbReference type="InterPro" id="IPR000159">
    <property type="entry name" value="RA_dom"/>
</dbReference>
<name>A0AAD7YIJ2_MYTSE</name>
<feature type="domain" description="PDZ" evidence="4">
    <location>
        <begin position="190"/>
        <end position="267"/>
    </location>
</feature>
<feature type="region of interest" description="Disordered" evidence="1">
    <location>
        <begin position="1175"/>
        <end position="1216"/>
    </location>
</feature>
<keyword evidence="7" id="KW-1185">Reference proteome</keyword>
<feature type="compositionally biased region" description="Basic and acidic residues" evidence="1">
    <location>
        <begin position="1499"/>
        <end position="1511"/>
    </location>
</feature>
<gene>
    <name evidence="6" type="ORF">PYW07_003057</name>
</gene>
<dbReference type="SMART" id="SM00228">
    <property type="entry name" value="PDZ"/>
    <property type="match status" value="1"/>
</dbReference>
<dbReference type="Gene3D" id="2.30.42.10">
    <property type="match status" value="1"/>
</dbReference>
<dbReference type="PANTHER" id="PTHR46221:SF3">
    <property type="entry name" value="FERM AND PDZ DOMAIN-CONTAINING PROTEIN 4"/>
    <property type="match status" value="1"/>
</dbReference>
<dbReference type="PANTHER" id="PTHR46221">
    <property type="entry name" value="FERM AND PDZ DOMAIN-CONTAINING PROTEIN FAMILY MEMBER"/>
    <property type="match status" value="1"/>
</dbReference>
<dbReference type="SUPFAM" id="SSF51045">
    <property type="entry name" value="WW domain"/>
    <property type="match status" value="2"/>
</dbReference>
<feature type="domain" description="FERM" evidence="3">
    <location>
        <begin position="325"/>
        <end position="690"/>
    </location>
</feature>
<dbReference type="InterPro" id="IPR019749">
    <property type="entry name" value="Band_41_domain"/>
</dbReference>
<dbReference type="EMBL" id="JARGEI010000017">
    <property type="protein sequence ID" value="KAJ8716430.1"/>
    <property type="molecule type" value="Genomic_DNA"/>
</dbReference>
<feature type="compositionally biased region" description="Low complexity" evidence="1">
    <location>
        <begin position="1"/>
        <end position="18"/>
    </location>
</feature>
<evidence type="ECO:0000313" key="7">
    <source>
        <dbReference type="Proteomes" id="UP001231518"/>
    </source>
</evidence>
<feature type="compositionally biased region" description="Low complexity" evidence="1">
    <location>
        <begin position="30"/>
        <end position="51"/>
    </location>
</feature>
<dbReference type="SMART" id="SM00295">
    <property type="entry name" value="B41"/>
    <property type="match status" value="1"/>
</dbReference>
<dbReference type="CDD" id="cd00201">
    <property type="entry name" value="WW"/>
    <property type="match status" value="2"/>
</dbReference>
<evidence type="ECO:0008006" key="8">
    <source>
        <dbReference type="Google" id="ProtNLM"/>
    </source>
</evidence>
<dbReference type="SUPFAM" id="SSF50729">
    <property type="entry name" value="PH domain-like"/>
    <property type="match status" value="1"/>
</dbReference>
<proteinExistence type="predicted"/>
<evidence type="ECO:0000313" key="6">
    <source>
        <dbReference type="EMBL" id="KAJ8716430.1"/>
    </source>
</evidence>
<feature type="region of interest" description="Disordered" evidence="1">
    <location>
        <begin position="1699"/>
        <end position="1734"/>
    </location>
</feature>
<dbReference type="Pfam" id="PF00595">
    <property type="entry name" value="PDZ"/>
    <property type="match status" value="1"/>
</dbReference>
<evidence type="ECO:0000256" key="1">
    <source>
        <dbReference type="SAM" id="MobiDB-lite"/>
    </source>
</evidence>
<feature type="region of interest" description="Disordered" evidence="1">
    <location>
        <begin position="1"/>
        <end position="78"/>
    </location>
</feature>
<dbReference type="SMART" id="SM00456">
    <property type="entry name" value="WW"/>
    <property type="match status" value="2"/>
</dbReference>
<accession>A0AAD7YIJ2</accession>
<protein>
    <recommendedName>
        <fullName evidence="8">FERM and PDZ domain-containing protein 4</fullName>
    </recommendedName>
</protein>
<dbReference type="Pfam" id="PF00373">
    <property type="entry name" value="FERM_M"/>
    <property type="match status" value="1"/>
</dbReference>
<evidence type="ECO:0000259" key="3">
    <source>
        <dbReference type="PROSITE" id="PS50057"/>
    </source>
</evidence>
<feature type="compositionally biased region" description="Polar residues" evidence="1">
    <location>
        <begin position="1652"/>
        <end position="1678"/>
    </location>
</feature>